<proteinExistence type="predicted"/>
<reference evidence="2" key="1">
    <citation type="journal article" date="2014" name="Proc. Natl. Acad. Sci. U.S.A.">
        <title>Extensive sampling of basidiomycete genomes demonstrates inadequacy of the white-rot/brown-rot paradigm for wood decay fungi.</title>
        <authorList>
            <person name="Riley R."/>
            <person name="Salamov A.A."/>
            <person name="Brown D.W."/>
            <person name="Nagy L.G."/>
            <person name="Floudas D."/>
            <person name="Held B.W."/>
            <person name="Levasseur A."/>
            <person name="Lombard V."/>
            <person name="Morin E."/>
            <person name="Otillar R."/>
            <person name="Lindquist E.A."/>
            <person name="Sun H."/>
            <person name="LaButti K.M."/>
            <person name="Schmutz J."/>
            <person name="Jabbour D."/>
            <person name="Luo H."/>
            <person name="Baker S.E."/>
            <person name="Pisabarro A.G."/>
            <person name="Walton J.D."/>
            <person name="Blanchette R.A."/>
            <person name="Henrissat B."/>
            <person name="Martin F."/>
            <person name="Cullen D."/>
            <person name="Hibbett D.S."/>
            <person name="Grigoriev I.V."/>
        </authorList>
    </citation>
    <scope>NUCLEOTIDE SEQUENCE [LARGE SCALE GENOMIC DNA]</scope>
    <source>
        <strain evidence="2">CBS 339.88</strain>
    </source>
</reference>
<dbReference type="Proteomes" id="UP000027222">
    <property type="component" value="Unassembled WGS sequence"/>
</dbReference>
<gene>
    <name evidence="1" type="ORF">GALMADRAFT_227280</name>
</gene>
<organism evidence="1 2">
    <name type="scientific">Galerina marginata (strain CBS 339.88)</name>
    <dbReference type="NCBI Taxonomy" id="685588"/>
    <lineage>
        <taxon>Eukaryota</taxon>
        <taxon>Fungi</taxon>
        <taxon>Dikarya</taxon>
        <taxon>Basidiomycota</taxon>
        <taxon>Agaricomycotina</taxon>
        <taxon>Agaricomycetes</taxon>
        <taxon>Agaricomycetidae</taxon>
        <taxon>Agaricales</taxon>
        <taxon>Agaricineae</taxon>
        <taxon>Strophariaceae</taxon>
        <taxon>Galerina</taxon>
    </lineage>
</organism>
<sequence length="423" mass="48043">MASLPHDIFSHIVEEFSPYAPEELNALKSLSLSCNDLLPLCQKVIFRRIEFNHHPPRRIAITRLDDILKESPHIASYVLFFSYSLTRPDTEDGTISIIAHILSSLDRLTGLNLHWRPSSRHFPPLLDWTSFRNDPRADEFYVAVETVLRREHLSHLNVRSIKDFPFYAFTHRSELLDVEEEDYLCIRMTIVEHATGLNTSPYANVRNYSAGRLRWPRRMMEVVLDGQVCLQSSGSAVPPFNFASAEGLVMCVTKQMHAVEAERILRCGQSIKQLSYEVACSSGLQGFGNAILAGSFRTLTTLQIILATEPVDDDPFQGFCEELNHISGRNILEYLELEVSLDLNDCPLGEHHLKRLDSAVRRTGFPCLTTFDLIFRISQRSPWDDTAGPQPTMEDLENQHLAHLGTLRAIDGLDCLLSFRKGH</sequence>
<evidence type="ECO:0000313" key="1">
    <source>
        <dbReference type="EMBL" id="KDR74938.1"/>
    </source>
</evidence>
<protein>
    <recommendedName>
        <fullName evidence="3">F-box domain-containing protein</fullName>
    </recommendedName>
</protein>
<accession>A0A067T7K7</accession>
<name>A0A067T7K7_GALM3</name>
<keyword evidence="2" id="KW-1185">Reference proteome</keyword>
<evidence type="ECO:0000313" key="2">
    <source>
        <dbReference type="Proteomes" id="UP000027222"/>
    </source>
</evidence>
<dbReference type="AlphaFoldDB" id="A0A067T7K7"/>
<dbReference type="EMBL" id="KL142382">
    <property type="protein sequence ID" value="KDR74938.1"/>
    <property type="molecule type" value="Genomic_DNA"/>
</dbReference>
<evidence type="ECO:0008006" key="3">
    <source>
        <dbReference type="Google" id="ProtNLM"/>
    </source>
</evidence>
<dbReference type="OrthoDB" id="2880421at2759"/>
<dbReference type="HOGENOM" id="CLU_053553_0_0_1"/>